<dbReference type="Proteomes" id="UP001165160">
    <property type="component" value="Unassembled WGS sequence"/>
</dbReference>
<dbReference type="EMBL" id="BRXX01000213">
    <property type="protein sequence ID" value="GMH98214.1"/>
    <property type="molecule type" value="Genomic_DNA"/>
</dbReference>
<dbReference type="AlphaFoldDB" id="A0A9W7C2V9"/>
<comment type="caution">
    <text evidence="2">The sequence shown here is derived from an EMBL/GenBank/DDBJ whole genome shotgun (WGS) entry which is preliminary data.</text>
</comment>
<name>A0A9W7C2V9_9STRA</name>
<dbReference type="InterPro" id="IPR009030">
    <property type="entry name" value="Growth_fac_rcpt_cys_sf"/>
</dbReference>
<proteinExistence type="predicted"/>
<reference evidence="3" key="1">
    <citation type="journal article" date="2023" name="Commun. Biol.">
        <title>Genome analysis of Parmales, the sister group of diatoms, reveals the evolutionary specialization of diatoms from phago-mixotrophs to photoautotrophs.</title>
        <authorList>
            <person name="Ban H."/>
            <person name="Sato S."/>
            <person name="Yoshikawa S."/>
            <person name="Yamada K."/>
            <person name="Nakamura Y."/>
            <person name="Ichinomiya M."/>
            <person name="Sato N."/>
            <person name="Blanc-Mathieu R."/>
            <person name="Endo H."/>
            <person name="Kuwata A."/>
            <person name="Ogata H."/>
        </authorList>
    </citation>
    <scope>NUCLEOTIDE SEQUENCE [LARGE SCALE GENOMIC DNA]</scope>
    <source>
        <strain evidence="3">NIES 3699</strain>
    </source>
</reference>
<keyword evidence="3" id="KW-1185">Reference proteome</keyword>
<dbReference type="SMART" id="SM01411">
    <property type="entry name" value="Ephrin_rec_like"/>
    <property type="match status" value="2"/>
</dbReference>
<evidence type="ECO:0000313" key="2">
    <source>
        <dbReference type="EMBL" id="GMH98214.1"/>
    </source>
</evidence>
<evidence type="ECO:0000256" key="1">
    <source>
        <dbReference type="SAM" id="SignalP"/>
    </source>
</evidence>
<sequence>MMIHLLLLMSILFTADSCGSGRYCASENTWGTNQCSDCPAGYYCPGQSEDSWACWGEGDSGDNAPKNQCPAGTFSLVMSSTCSQCLEGTFSLVGSSTCSQCPEGTFSLEGSATCTTLCVASTSPSADGSDRNFYCINRGSVGGVAGYCTCTCSSSKGSSCEIVGAVHNANDQTVLFNFISNVVCDSCTTGNNIVDNGDSVVVGVGTFIGAPYADSDIVYAINEIFFSLVCSGTAHSCVLDGSNSRRLMNIYGTGGGTIILSGLHFKDANSGTNYGGALYIGSSALVSVEGCKLSANQASIGGGIYAQQSGTTVNIYSTSFDGNTASSDGDDIYVGSGPSVTVHSTCPLDWSGTPAAGSDLDTFAWNSATLSGTTKSFDIG</sequence>
<evidence type="ECO:0000313" key="3">
    <source>
        <dbReference type="Proteomes" id="UP001165160"/>
    </source>
</evidence>
<organism evidence="2 3">
    <name type="scientific">Triparma verrucosa</name>
    <dbReference type="NCBI Taxonomy" id="1606542"/>
    <lineage>
        <taxon>Eukaryota</taxon>
        <taxon>Sar</taxon>
        <taxon>Stramenopiles</taxon>
        <taxon>Ochrophyta</taxon>
        <taxon>Bolidophyceae</taxon>
        <taxon>Parmales</taxon>
        <taxon>Triparmaceae</taxon>
        <taxon>Triparma</taxon>
    </lineage>
</organism>
<feature type="chain" id="PRO_5040737773" evidence="1">
    <location>
        <begin position="18"/>
        <end position="380"/>
    </location>
</feature>
<dbReference type="SUPFAM" id="SSF57184">
    <property type="entry name" value="Growth factor receptor domain"/>
    <property type="match status" value="1"/>
</dbReference>
<gene>
    <name evidence="2" type="ORF">TrVE_jg14257</name>
</gene>
<feature type="signal peptide" evidence="1">
    <location>
        <begin position="1"/>
        <end position="17"/>
    </location>
</feature>
<keyword evidence="1" id="KW-0732">Signal</keyword>
<protein>
    <submittedName>
        <fullName evidence="2">Uncharacterized protein</fullName>
    </submittedName>
</protein>
<accession>A0A9W7C2V9</accession>